<dbReference type="OrthoDB" id="5392033at2759"/>
<comment type="similarity">
    <text evidence="1">Belongs to the tryptophan dimethylallyltransferase family.</text>
</comment>
<name>A0A9W4KJ94_9EURO</name>
<gene>
    <name evidence="4" type="ORF">PEGY_LOCUS6219</name>
</gene>
<dbReference type="GO" id="GO:0009820">
    <property type="term" value="P:alkaloid metabolic process"/>
    <property type="evidence" value="ECO:0007669"/>
    <property type="project" value="InterPro"/>
</dbReference>
<protein>
    <submittedName>
        <fullName evidence="4">Uncharacterized protein</fullName>
    </submittedName>
</protein>
<organism evidence="4 5">
    <name type="scientific">Penicillium egyptiacum</name>
    <dbReference type="NCBI Taxonomy" id="1303716"/>
    <lineage>
        <taxon>Eukaryota</taxon>
        <taxon>Fungi</taxon>
        <taxon>Dikarya</taxon>
        <taxon>Ascomycota</taxon>
        <taxon>Pezizomycotina</taxon>
        <taxon>Eurotiomycetes</taxon>
        <taxon>Eurotiomycetidae</taxon>
        <taxon>Eurotiales</taxon>
        <taxon>Aspergillaceae</taxon>
        <taxon>Penicillium</taxon>
    </lineage>
</organism>
<evidence type="ECO:0000256" key="3">
    <source>
        <dbReference type="PIRSR" id="PIRSR000509-1"/>
    </source>
</evidence>
<feature type="binding site" evidence="3">
    <location>
        <position position="136"/>
    </location>
    <ligand>
        <name>dimethylallyl diphosphate</name>
        <dbReference type="ChEBI" id="CHEBI:57623"/>
    </ligand>
</feature>
<dbReference type="CDD" id="cd13929">
    <property type="entry name" value="PT-DMATS_CymD"/>
    <property type="match status" value="1"/>
</dbReference>
<dbReference type="NCBIfam" id="TIGR03429">
    <property type="entry name" value="arom_pren_DMATS"/>
    <property type="match status" value="1"/>
</dbReference>
<feature type="binding site" evidence="3">
    <location>
        <position position="227"/>
    </location>
    <ligand>
        <name>L-tryptophan</name>
        <dbReference type="ChEBI" id="CHEBI:57912"/>
    </ligand>
</feature>
<feature type="binding site" evidence="3">
    <location>
        <position position="289"/>
    </location>
    <ligand>
        <name>dimethylallyl diphosphate</name>
        <dbReference type="ChEBI" id="CHEBI:57623"/>
    </ligand>
</feature>
<reference evidence="4" key="1">
    <citation type="submission" date="2021-07" db="EMBL/GenBank/DDBJ databases">
        <authorList>
            <person name="Branca A.L. A."/>
        </authorList>
    </citation>
    <scope>NUCLEOTIDE SEQUENCE</scope>
</reference>
<dbReference type="InterPro" id="IPR012148">
    <property type="entry name" value="ABBA_DMATS-like"/>
</dbReference>
<dbReference type="Proteomes" id="UP001154252">
    <property type="component" value="Unassembled WGS sequence"/>
</dbReference>
<dbReference type="InterPro" id="IPR017795">
    <property type="entry name" value="ABBA_NscD-like"/>
</dbReference>
<feature type="binding site" evidence="3">
    <location>
        <position position="225"/>
    </location>
    <ligand>
        <name>dimethylallyl diphosphate</name>
        <dbReference type="ChEBI" id="CHEBI:57623"/>
    </ligand>
</feature>
<evidence type="ECO:0000313" key="5">
    <source>
        <dbReference type="Proteomes" id="UP001154252"/>
    </source>
</evidence>
<evidence type="ECO:0000256" key="2">
    <source>
        <dbReference type="ARBA" id="ARBA00022679"/>
    </source>
</evidence>
<dbReference type="PANTHER" id="PTHR40627">
    <property type="entry name" value="INDOLE PRENYLTRANSFERASE TDIB-RELATED"/>
    <property type="match status" value="1"/>
</dbReference>
<evidence type="ECO:0000256" key="1">
    <source>
        <dbReference type="ARBA" id="ARBA00010209"/>
    </source>
</evidence>
<dbReference type="SFLD" id="SFLDS00036">
    <property type="entry name" value="Aromatic_Prenyltransferase"/>
    <property type="match status" value="1"/>
</dbReference>
<sequence>MIFGQHSTSLIFFLDKHSYHHTTMTVSSTVQPLDASVPAVEEAADMPHRTLSKSMTFANLDQYQYWHAVGPMLGRMLSNGNYSIHKQYEYLCLFAHVIIPKLGPFPGGRDIYKCLLGGTGSVELSQNVQRLGLTARVAFEPTSYIASTGVDRLNRHTVHATLTELRAIGSASVDMELHHTLVNELTLTDREENLMSPDQISGTAWKTQILLALDLGQTDVTVKEYFYPALKASVTGQSVAKLCFSAIRKVDKQGVFESASKAIEAHMQTQSQTDLYFLSCDLVDPAETRIKLYLMELDMRLAKVEEHWAMGGKLNDEETMLGLKMLQELWAEFGIVEGMRNEPERPSLPGDPDTIVPFIMNYEMNPGEALPKPKFYFPLVGISELKIAKVLTAFFERYDMPEQAAVYRDNLQTYYPTKDLAVATDHQAWLSFSYTKKKGPYLTMYYH</sequence>
<proteinExistence type="inferred from homology"/>
<feature type="binding site" evidence="3">
    <location>
        <position position="223"/>
    </location>
    <ligand>
        <name>dimethylallyl diphosphate</name>
        <dbReference type="ChEBI" id="CHEBI:57623"/>
    </ligand>
</feature>
<dbReference type="PIRSF" id="PIRSF000509">
    <property type="entry name" value="Trp_DMAT"/>
    <property type="match status" value="1"/>
</dbReference>
<keyword evidence="2" id="KW-0808">Transferase</keyword>
<dbReference type="InterPro" id="IPR033964">
    <property type="entry name" value="ABBA"/>
</dbReference>
<dbReference type="SFLD" id="SFLDG01162">
    <property type="entry name" value="I"/>
    <property type="match status" value="1"/>
</dbReference>
<evidence type="ECO:0000313" key="4">
    <source>
        <dbReference type="EMBL" id="CAG8900407.1"/>
    </source>
</evidence>
<accession>A0A9W4KJ94</accession>
<dbReference type="PANTHER" id="PTHR40627:SF3">
    <property type="entry name" value="PRENYLTRANSFERASE ASQH2-RELATED"/>
    <property type="match status" value="1"/>
</dbReference>
<feature type="binding site" evidence="3">
    <location>
        <position position="123"/>
    </location>
    <ligand>
        <name>L-tryptophan</name>
        <dbReference type="ChEBI" id="CHEBI:57912"/>
    </ligand>
</feature>
<keyword evidence="5" id="KW-1185">Reference proteome</keyword>
<dbReference type="AlphaFoldDB" id="A0A9W4KJ94"/>
<dbReference type="Pfam" id="PF11991">
    <property type="entry name" value="Trp_DMAT"/>
    <property type="match status" value="1"/>
</dbReference>
<dbReference type="EMBL" id="CAJVRC010000866">
    <property type="protein sequence ID" value="CAG8900407.1"/>
    <property type="molecule type" value="Genomic_DNA"/>
</dbReference>
<feature type="binding site" evidence="3">
    <location>
        <position position="376"/>
    </location>
    <ligand>
        <name>dimethylallyl diphosphate</name>
        <dbReference type="ChEBI" id="CHEBI:57623"/>
    </ligand>
</feature>
<comment type="caution">
    <text evidence="4">The sequence shown here is derived from an EMBL/GenBank/DDBJ whole genome shotgun (WGS) entry which is preliminary data.</text>
</comment>
<feature type="binding site" evidence="3">
    <location>
        <position position="293"/>
    </location>
    <ligand>
        <name>dimethylallyl diphosphate</name>
        <dbReference type="ChEBI" id="CHEBI:57623"/>
    </ligand>
</feature>
<dbReference type="GO" id="GO:0016765">
    <property type="term" value="F:transferase activity, transferring alkyl or aryl (other than methyl) groups"/>
    <property type="evidence" value="ECO:0007669"/>
    <property type="project" value="InterPro"/>
</dbReference>
<feature type="binding site" evidence="3">
    <location>
        <position position="291"/>
    </location>
    <ligand>
        <name>dimethylallyl diphosphate</name>
        <dbReference type="ChEBI" id="CHEBI:57623"/>
    </ligand>
</feature>